<evidence type="ECO:0000256" key="1">
    <source>
        <dbReference type="SAM" id="Phobius"/>
    </source>
</evidence>
<comment type="caution">
    <text evidence="2">The sequence shown here is derived from an EMBL/GenBank/DDBJ whole genome shotgun (WGS) entry which is preliminary data.</text>
</comment>
<evidence type="ECO:0000313" key="3">
    <source>
        <dbReference type="Proteomes" id="UP000033202"/>
    </source>
</evidence>
<accession>A0A0E9MU17</accession>
<keyword evidence="1" id="KW-0812">Transmembrane</keyword>
<evidence type="ECO:0000313" key="2">
    <source>
        <dbReference type="EMBL" id="GAO40635.1"/>
    </source>
</evidence>
<dbReference type="AlphaFoldDB" id="A0A0E9MU17"/>
<keyword evidence="1" id="KW-1133">Transmembrane helix</keyword>
<feature type="transmembrane region" description="Helical" evidence="1">
    <location>
        <begin position="14"/>
        <end position="33"/>
    </location>
</feature>
<reference evidence="2 3" key="1">
    <citation type="submission" date="2015-04" db="EMBL/GenBank/DDBJ databases">
        <title>Whole genome shotgun sequence of Sphingomonas changbaiensis NBRC 104936.</title>
        <authorList>
            <person name="Katano-Makiyama Y."/>
            <person name="Hosoyama A."/>
            <person name="Hashimoto M."/>
            <person name="Noguchi M."/>
            <person name="Tsuchikane K."/>
            <person name="Ohji S."/>
            <person name="Yamazoe A."/>
            <person name="Ichikawa N."/>
            <person name="Kimura A."/>
            <person name="Fujita N."/>
        </authorList>
    </citation>
    <scope>NUCLEOTIDE SEQUENCE [LARGE SCALE GENOMIC DNA]</scope>
    <source>
        <strain evidence="2 3">NBRC 104936</strain>
    </source>
</reference>
<keyword evidence="1" id="KW-0472">Membrane</keyword>
<organism evidence="2 3">
    <name type="scientific">Sphingomonas changbaiensis NBRC 104936</name>
    <dbReference type="NCBI Taxonomy" id="1219043"/>
    <lineage>
        <taxon>Bacteria</taxon>
        <taxon>Pseudomonadati</taxon>
        <taxon>Pseudomonadota</taxon>
        <taxon>Alphaproteobacteria</taxon>
        <taxon>Sphingomonadales</taxon>
        <taxon>Sphingomonadaceae</taxon>
        <taxon>Sphingomonas</taxon>
    </lineage>
</organism>
<sequence>MVADAVGDGWGESAAAGTAAAVAGAVTLALRVLRGGVERERCSGAVAVRVGSVAAVSGGGAGGGATVCTTGDCGAKLIVGDAAGAGAGAGASAGAGTGVMVGGVTGCVSCAAAGIAAPASNRLKATR</sequence>
<dbReference type="Proteomes" id="UP000033202">
    <property type="component" value="Unassembled WGS sequence"/>
</dbReference>
<proteinExistence type="predicted"/>
<gene>
    <name evidence="2" type="ORF">SCH01S_50_00020</name>
</gene>
<protein>
    <submittedName>
        <fullName evidence="2">Uncharacterized protein</fullName>
    </submittedName>
</protein>
<dbReference type="EMBL" id="BBWU01000050">
    <property type="protein sequence ID" value="GAO40635.1"/>
    <property type="molecule type" value="Genomic_DNA"/>
</dbReference>
<name>A0A0E9MU17_9SPHN</name>
<keyword evidence="3" id="KW-1185">Reference proteome</keyword>